<keyword evidence="1" id="KW-0732">Signal</keyword>
<comment type="caution">
    <text evidence="2">The sequence shown here is derived from an EMBL/GenBank/DDBJ whole genome shotgun (WGS) entry which is preliminary data.</text>
</comment>
<keyword evidence="2" id="KW-0645">Protease</keyword>
<sequence length="144" mass="14953">MNKIGLLSRVLVSVPLLLLLPAAIAQMDTARIQGAVTDTTGAPIPAAAITVTNLKTGALFKTRSDGTGNFTVSALPVGDYKADVQVAGFQSQVQNFSLTVSQVKTIKFKLAAVRPPRRSRPRAPAPVVYTTSFSTGADPAGGMA</sequence>
<keyword evidence="2" id="KW-0378">Hydrolase</keyword>
<accession>A0A428MI15</accession>
<evidence type="ECO:0000256" key="1">
    <source>
        <dbReference type="SAM" id="SignalP"/>
    </source>
</evidence>
<reference evidence="2 3" key="1">
    <citation type="submission" date="2018-12" db="EMBL/GenBank/DDBJ databases">
        <title>Sequencing of bacterial isolates from soil warming experiment in Harvard Forest, Massachusetts, USA.</title>
        <authorList>
            <person name="Deangelis K."/>
        </authorList>
    </citation>
    <scope>NUCLEOTIDE SEQUENCE [LARGE SCALE GENOMIC DNA]</scope>
    <source>
        <strain evidence="2 3">EB153</strain>
    </source>
</reference>
<dbReference type="Proteomes" id="UP000269669">
    <property type="component" value="Unassembled WGS sequence"/>
</dbReference>
<evidence type="ECO:0000313" key="3">
    <source>
        <dbReference type="Proteomes" id="UP000269669"/>
    </source>
</evidence>
<name>A0A428MI15_9BACT</name>
<dbReference type="RefSeq" id="WP_185827096.1">
    <property type="nucleotide sequence ID" value="NZ_RSDW01000001.1"/>
</dbReference>
<keyword evidence="2" id="KW-0121">Carboxypeptidase</keyword>
<dbReference type="SUPFAM" id="SSF49452">
    <property type="entry name" value="Starch-binding domain-like"/>
    <property type="match status" value="1"/>
</dbReference>
<protein>
    <submittedName>
        <fullName evidence="2">Carboxypeptidase family protein</fullName>
    </submittedName>
</protein>
<dbReference type="GO" id="GO:0030246">
    <property type="term" value="F:carbohydrate binding"/>
    <property type="evidence" value="ECO:0007669"/>
    <property type="project" value="InterPro"/>
</dbReference>
<gene>
    <name evidence="2" type="ORF">EDE15_2038</name>
</gene>
<dbReference type="EMBL" id="RSDW01000001">
    <property type="protein sequence ID" value="RSL16520.1"/>
    <property type="molecule type" value="Genomic_DNA"/>
</dbReference>
<dbReference type="InterPro" id="IPR013784">
    <property type="entry name" value="Carb-bd-like_fold"/>
</dbReference>
<evidence type="ECO:0000313" key="2">
    <source>
        <dbReference type="EMBL" id="RSL16520.1"/>
    </source>
</evidence>
<dbReference type="Gene3D" id="2.60.40.1120">
    <property type="entry name" value="Carboxypeptidase-like, regulatory domain"/>
    <property type="match status" value="1"/>
</dbReference>
<proteinExistence type="predicted"/>
<feature type="signal peptide" evidence="1">
    <location>
        <begin position="1"/>
        <end position="25"/>
    </location>
</feature>
<dbReference type="Pfam" id="PF13620">
    <property type="entry name" value="CarboxypepD_reg"/>
    <property type="match status" value="1"/>
</dbReference>
<organism evidence="2 3">
    <name type="scientific">Edaphobacter aggregans</name>
    <dbReference type="NCBI Taxonomy" id="570835"/>
    <lineage>
        <taxon>Bacteria</taxon>
        <taxon>Pseudomonadati</taxon>
        <taxon>Acidobacteriota</taxon>
        <taxon>Terriglobia</taxon>
        <taxon>Terriglobales</taxon>
        <taxon>Acidobacteriaceae</taxon>
        <taxon>Edaphobacter</taxon>
    </lineage>
</organism>
<feature type="chain" id="PRO_5019357650" evidence="1">
    <location>
        <begin position="26"/>
        <end position="144"/>
    </location>
</feature>
<dbReference type="GO" id="GO:0004180">
    <property type="term" value="F:carboxypeptidase activity"/>
    <property type="evidence" value="ECO:0007669"/>
    <property type="project" value="UniProtKB-KW"/>
</dbReference>
<dbReference type="AlphaFoldDB" id="A0A428MI15"/>
<keyword evidence="3" id="KW-1185">Reference proteome</keyword>